<accession>A0A7J6QWB2</accession>
<keyword evidence="3 5" id="KW-0863">Zinc-finger</keyword>
<sequence>VLGHLYRDLLSDLTVCILCVRITCLPYHPLIYKKKTTLCYLSRRGLDKNVINKDLLWSMIDNPAKHRPHVTIVMIIVINGQAAMSNILHYAETERLPLWPTIPTICLSNRDDLDHKKIDNLHNNDSVTEKMVVNIVYVKPFYQACELCLDLIMILNNTTDTLSLSLVLSFLLVRLLVILEAVKRMINVLNNPMESSSATGQRLPRPYPNLRPLLGVTAGKMYRPPNLFGNYAYDRCPGCKRSVCKREISNKDYQGVITTAKGLSIKNPYRGADDQRSGVAWIQEIFKRTIGQRNVVRYTFARLNTIQSVWDDLVRDEPPPAQCYLDYDLHWDRLINKINDCFSDQEALMRLQHDFNHLQQDPKESITQFIARLDSSANQLCLLGVGILDNVIKRRLYDGLLSDRLRDKMDRDVDDHRVDYTEFKRLLVKYDRRKKTSSRSTKKEVDPATLRLYGGRLPDQRHNTTVNHIVGTDTVEEDQDIEYLHGSNQPDDDTYYVYAVVRDQQSITCYRCLQDGHPARDCMNDIGKKDDRCSRCGNPTHGIDKCNVSITATCHRCGRQGHLAYVCPDPLPTSTSRNKGSKGKGKASSKGKGKPSGTAQATTSSTTTDLPTSAPTTPNVKISGIDPNDHNDAPEESSDEDIPNDNQTNTITMLHDTSTLTTATETISNCIQLCSVIQHRSENNGLPTPKSCSSSKASTGCDIVVGIVKIGPETRPVLFDT</sequence>
<feature type="compositionally biased region" description="Basic residues" evidence="6">
    <location>
        <begin position="579"/>
        <end position="593"/>
    </location>
</feature>
<evidence type="ECO:0000313" key="8">
    <source>
        <dbReference type="EMBL" id="KAF4712633.1"/>
    </source>
</evidence>
<feature type="domain" description="CCHC-type" evidence="7">
    <location>
        <begin position="554"/>
        <end position="569"/>
    </location>
</feature>
<dbReference type="PANTHER" id="PTHR47103:SF8">
    <property type="entry name" value="DNA-BINDING PROTEIN"/>
    <property type="match status" value="1"/>
</dbReference>
<evidence type="ECO:0000256" key="3">
    <source>
        <dbReference type="ARBA" id="ARBA00022771"/>
    </source>
</evidence>
<feature type="compositionally biased region" description="Low complexity" evidence="6">
    <location>
        <begin position="594"/>
        <end position="618"/>
    </location>
</feature>
<comment type="caution">
    <text evidence="8">The sequence shown here is derived from an EMBL/GenBank/DDBJ whole genome shotgun (WGS) entry which is preliminary data.</text>
</comment>
<dbReference type="InterPro" id="IPR001878">
    <property type="entry name" value="Znf_CCHC"/>
</dbReference>
<dbReference type="AlphaFoldDB" id="A0A7J6QWB2"/>
<keyword evidence="1" id="KW-0479">Metal-binding</keyword>
<dbReference type="GO" id="GO:0003676">
    <property type="term" value="F:nucleic acid binding"/>
    <property type="evidence" value="ECO:0007669"/>
    <property type="project" value="InterPro"/>
</dbReference>
<gene>
    <name evidence="8" type="ORF">FOZ62_029396</name>
</gene>
<feature type="domain" description="CCHC-type" evidence="7">
    <location>
        <begin position="509"/>
        <end position="522"/>
    </location>
</feature>
<dbReference type="PANTHER" id="PTHR47103">
    <property type="entry name" value="DNA-BINDING PROTEIN"/>
    <property type="match status" value="1"/>
</dbReference>
<reference evidence="8 9" key="1">
    <citation type="submission" date="2020-04" db="EMBL/GenBank/DDBJ databases">
        <title>Perkinsus olseni comparative genomics.</title>
        <authorList>
            <person name="Bogema D.R."/>
        </authorList>
    </citation>
    <scope>NUCLEOTIDE SEQUENCE [LARGE SCALE GENOMIC DNA]</scope>
    <source>
        <strain evidence="8">ATCC PRA-205</strain>
    </source>
</reference>
<evidence type="ECO:0000259" key="7">
    <source>
        <dbReference type="PROSITE" id="PS50158"/>
    </source>
</evidence>
<name>A0A7J6QWB2_PEROL</name>
<feature type="non-terminal residue" evidence="8">
    <location>
        <position position="1"/>
    </location>
</feature>
<dbReference type="Gene3D" id="4.10.60.10">
    <property type="entry name" value="Zinc finger, CCHC-type"/>
    <property type="match status" value="1"/>
</dbReference>
<dbReference type="PROSITE" id="PS50158">
    <property type="entry name" value="ZF_CCHC"/>
    <property type="match status" value="2"/>
</dbReference>
<dbReference type="SMART" id="SM00343">
    <property type="entry name" value="ZnF_C2HC"/>
    <property type="match status" value="3"/>
</dbReference>
<evidence type="ECO:0000256" key="4">
    <source>
        <dbReference type="ARBA" id="ARBA00022833"/>
    </source>
</evidence>
<evidence type="ECO:0000256" key="6">
    <source>
        <dbReference type="SAM" id="MobiDB-lite"/>
    </source>
</evidence>
<keyword evidence="2" id="KW-0677">Repeat</keyword>
<protein>
    <recommendedName>
        <fullName evidence="7">CCHC-type domain-containing protein</fullName>
    </recommendedName>
</protein>
<dbReference type="InterPro" id="IPR036875">
    <property type="entry name" value="Znf_CCHC_sf"/>
</dbReference>
<feature type="compositionally biased region" description="Acidic residues" evidence="6">
    <location>
        <begin position="634"/>
        <end position="643"/>
    </location>
</feature>
<evidence type="ECO:0000256" key="5">
    <source>
        <dbReference type="PROSITE-ProRule" id="PRU00047"/>
    </source>
</evidence>
<evidence type="ECO:0000256" key="2">
    <source>
        <dbReference type="ARBA" id="ARBA00022737"/>
    </source>
</evidence>
<dbReference type="SUPFAM" id="SSF57756">
    <property type="entry name" value="Retrovirus zinc finger-like domains"/>
    <property type="match status" value="1"/>
</dbReference>
<proteinExistence type="predicted"/>
<evidence type="ECO:0000313" key="9">
    <source>
        <dbReference type="Proteomes" id="UP000574390"/>
    </source>
</evidence>
<dbReference type="Proteomes" id="UP000574390">
    <property type="component" value="Unassembled WGS sequence"/>
</dbReference>
<organism evidence="8 9">
    <name type="scientific">Perkinsus olseni</name>
    <name type="common">Perkinsus atlanticus</name>
    <dbReference type="NCBI Taxonomy" id="32597"/>
    <lineage>
        <taxon>Eukaryota</taxon>
        <taxon>Sar</taxon>
        <taxon>Alveolata</taxon>
        <taxon>Perkinsozoa</taxon>
        <taxon>Perkinsea</taxon>
        <taxon>Perkinsida</taxon>
        <taxon>Perkinsidae</taxon>
        <taxon>Perkinsus</taxon>
    </lineage>
</organism>
<keyword evidence="4" id="KW-0862">Zinc</keyword>
<dbReference type="GO" id="GO:0008270">
    <property type="term" value="F:zinc ion binding"/>
    <property type="evidence" value="ECO:0007669"/>
    <property type="project" value="UniProtKB-KW"/>
</dbReference>
<dbReference type="EMBL" id="JABANM010026654">
    <property type="protein sequence ID" value="KAF4712633.1"/>
    <property type="molecule type" value="Genomic_DNA"/>
</dbReference>
<evidence type="ECO:0000256" key="1">
    <source>
        <dbReference type="ARBA" id="ARBA00022723"/>
    </source>
</evidence>
<feature type="region of interest" description="Disordered" evidence="6">
    <location>
        <begin position="568"/>
        <end position="649"/>
    </location>
</feature>
<feature type="non-terminal residue" evidence="8">
    <location>
        <position position="721"/>
    </location>
</feature>